<accession>A0A843X3B1</accession>
<proteinExistence type="predicted"/>
<organism evidence="1 2">
    <name type="scientific">Colocasia esculenta</name>
    <name type="common">Wild taro</name>
    <name type="synonym">Arum esculentum</name>
    <dbReference type="NCBI Taxonomy" id="4460"/>
    <lineage>
        <taxon>Eukaryota</taxon>
        <taxon>Viridiplantae</taxon>
        <taxon>Streptophyta</taxon>
        <taxon>Embryophyta</taxon>
        <taxon>Tracheophyta</taxon>
        <taxon>Spermatophyta</taxon>
        <taxon>Magnoliopsida</taxon>
        <taxon>Liliopsida</taxon>
        <taxon>Araceae</taxon>
        <taxon>Aroideae</taxon>
        <taxon>Colocasieae</taxon>
        <taxon>Colocasia</taxon>
    </lineage>
</organism>
<dbReference type="Proteomes" id="UP000652761">
    <property type="component" value="Unassembled WGS sequence"/>
</dbReference>
<name>A0A843X3B1_COLES</name>
<keyword evidence="2" id="KW-1185">Reference proteome</keyword>
<evidence type="ECO:0000313" key="2">
    <source>
        <dbReference type="Proteomes" id="UP000652761"/>
    </source>
</evidence>
<dbReference type="AlphaFoldDB" id="A0A843X3B1"/>
<sequence length="61" mass="6884">MDDIKPSHVGLEQEAQLVRGWKGSLNGVNGRRGRNGNVQCLPPIKFQQNMQSYMHIDAYSI</sequence>
<protein>
    <submittedName>
        <fullName evidence="1">Uncharacterized protein</fullName>
    </submittedName>
</protein>
<gene>
    <name evidence="1" type="ORF">Taro_044810</name>
</gene>
<reference evidence="1" key="1">
    <citation type="submission" date="2017-07" db="EMBL/GenBank/DDBJ databases">
        <title>Taro Niue Genome Assembly and Annotation.</title>
        <authorList>
            <person name="Atibalentja N."/>
            <person name="Keating K."/>
            <person name="Fields C.J."/>
        </authorList>
    </citation>
    <scope>NUCLEOTIDE SEQUENCE</scope>
    <source>
        <strain evidence="1">Niue_2</strain>
        <tissue evidence="1">Leaf</tissue>
    </source>
</reference>
<comment type="caution">
    <text evidence="1">The sequence shown here is derived from an EMBL/GenBank/DDBJ whole genome shotgun (WGS) entry which is preliminary data.</text>
</comment>
<dbReference type="EMBL" id="NMUH01005139">
    <property type="protein sequence ID" value="MQM11895.1"/>
    <property type="molecule type" value="Genomic_DNA"/>
</dbReference>
<evidence type="ECO:0000313" key="1">
    <source>
        <dbReference type="EMBL" id="MQM11895.1"/>
    </source>
</evidence>